<dbReference type="PANTHER" id="PTHR11669">
    <property type="entry name" value="REPLICATION FACTOR C / DNA POLYMERASE III GAMMA-TAU SUBUNIT"/>
    <property type="match status" value="1"/>
</dbReference>
<dbReference type="InterPro" id="IPR038249">
    <property type="entry name" value="PolIII_tau_V_sf"/>
</dbReference>
<feature type="compositionally biased region" description="Pro residues" evidence="12">
    <location>
        <begin position="517"/>
        <end position="530"/>
    </location>
</feature>
<dbReference type="GO" id="GO:0009360">
    <property type="term" value="C:DNA polymerase III complex"/>
    <property type="evidence" value="ECO:0007669"/>
    <property type="project" value="InterPro"/>
</dbReference>
<keyword evidence="8 11" id="KW-0067">ATP-binding</keyword>
<dbReference type="GO" id="GO:0005524">
    <property type="term" value="F:ATP binding"/>
    <property type="evidence" value="ECO:0007669"/>
    <property type="project" value="UniProtKB-KW"/>
</dbReference>
<dbReference type="NCBIfam" id="NF005942">
    <property type="entry name" value="PRK07994.1"/>
    <property type="match status" value="1"/>
</dbReference>
<dbReference type="NCBIfam" id="NF004046">
    <property type="entry name" value="PRK05563.1"/>
    <property type="match status" value="1"/>
</dbReference>
<comment type="caution">
    <text evidence="14">The sequence shown here is derived from an EMBL/GenBank/DDBJ whole genome shotgun (WGS) entry which is preliminary data.</text>
</comment>
<keyword evidence="7" id="KW-0862">Zinc</keyword>
<dbReference type="GO" id="GO:0046872">
    <property type="term" value="F:metal ion binding"/>
    <property type="evidence" value="ECO:0007669"/>
    <property type="project" value="UniProtKB-KW"/>
</dbReference>
<evidence type="ECO:0000256" key="11">
    <source>
        <dbReference type="RuleBase" id="RU364063"/>
    </source>
</evidence>
<dbReference type="RefSeq" id="WP_253967303.1">
    <property type="nucleotide sequence ID" value="NZ_JAMFTH010000001.1"/>
</dbReference>
<dbReference type="Gene3D" id="1.10.8.60">
    <property type="match status" value="1"/>
</dbReference>
<dbReference type="Gene3D" id="3.30.300.150">
    <property type="entry name" value="DNA polymerase III, tau subunit, domain V"/>
    <property type="match status" value="1"/>
</dbReference>
<evidence type="ECO:0000256" key="10">
    <source>
        <dbReference type="ARBA" id="ARBA00049244"/>
    </source>
</evidence>
<dbReference type="PANTHER" id="PTHR11669:SF0">
    <property type="entry name" value="PROTEIN STICHEL-LIKE 2"/>
    <property type="match status" value="1"/>
</dbReference>
<comment type="function">
    <text evidence="11">DNA polymerase III is a complex, multichain enzyme responsible for most of the replicative synthesis in bacteria. This DNA polymerase also exhibits 3' to 5' exonuclease activity.</text>
</comment>
<dbReference type="InterPro" id="IPR003593">
    <property type="entry name" value="AAA+_ATPase"/>
</dbReference>
<dbReference type="GO" id="GO:0006261">
    <property type="term" value="P:DNA-templated DNA replication"/>
    <property type="evidence" value="ECO:0007669"/>
    <property type="project" value="TreeGrafter"/>
</dbReference>
<dbReference type="AlphaFoldDB" id="A0A9X2HYV7"/>
<keyword evidence="2 11" id="KW-0808">Transferase</keyword>
<comment type="similarity">
    <text evidence="1 11">Belongs to the DnaX/STICHEL family.</text>
</comment>
<organism evidence="14 15">
    <name type="scientific">Gilvimarinus xylanilyticus</name>
    <dbReference type="NCBI Taxonomy" id="2944139"/>
    <lineage>
        <taxon>Bacteria</taxon>
        <taxon>Pseudomonadati</taxon>
        <taxon>Pseudomonadota</taxon>
        <taxon>Gammaproteobacteria</taxon>
        <taxon>Cellvibrionales</taxon>
        <taxon>Cellvibrionaceae</taxon>
        <taxon>Gilvimarinus</taxon>
    </lineage>
</organism>
<evidence type="ECO:0000256" key="9">
    <source>
        <dbReference type="ARBA" id="ARBA00022932"/>
    </source>
</evidence>
<dbReference type="InterPro" id="IPR021029">
    <property type="entry name" value="DNA_pol_III_tau_dom-5"/>
</dbReference>
<dbReference type="NCBIfam" id="TIGR02397">
    <property type="entry name" value="dnaX_nterm"/>
    <property type="match status" value="1"/>
</dbReference>
<protein>
    <recommendedName>
        <fullName evidence="11">DNA polymerase III subunit gamma/tau</fullName>
        <ecNumber evidence="11">2.7.7.7</ecNumber>
    </recommendedName>
</protein>
<dbReference type="Pfam" id="PF12170">
    <property type="entry name" value="DNA_pol3_tau_5"/>
    <property type="match status" value="1"/>
</dbReference>
<dbReference type="InterPro" id="IPR027417">
    <property type="entry name" value="P-loop_NTPase"/>
</dbReference>
<evidence type="ECO:0000256" key="5">
    <source>
        <dbReference type="ARBA" id="ARBA00022723"/>
    </source>
</evidence>
<dbReference type="CDD" id="cd00009">
    <property type="entry name" value="AAA"/>
    <property type="match status" value="1"/>
</dbReference>
<comment type="catalytic activity">
    <reaction evidence="10 11">
        <text>DNA(n) + a 2'-deoxyribonucleoside 5'-triphosphate = DNA(n+1) + diphosphate</text>
        <dbReference type="Rhea" id="RHEA:22508"/>
        <dbReference type="Rhea" id="RHEA-COMP:17339"/>
        <dbReference type="Rhea" id="RHEA-COMP:17340"/>
        <dbReference type="ChEBI" id="CHEBI:33019"/>
        <dbReference type="ChEBI" id="CHEBI:61560"/>
        <dbReference type="ChEBI" id="CHEBI:173112"/>
        <dbReference type="EC" id="2.7.7.7"/>
    </reaction>
</comment>
<evidence type="ECO:0000259" key="13">
    <source>
        <dbReference type="SMART" id="SM00382"/>
    </source>
</evidence>
<dbReference type="InterPro" id="IPR008921">
    <property type="entry name" value="DNA_pol3_clamp-load_cplx_C"/>
</dbReference>
<evidence type="ECO:0000256" key="7">
    <source>
        <dbReference type="ARBA" id="ARBA00022833"/>
    </source>
</evidence>
<evidence type="ECO:0000256" key="6">
    <source>
        <dbReference type="ARBA" id="ARBA00022741"/>
    </source>
</evidence>
<reference evidence="14" key="2">
    <citation type="submission" date="2023-01" db="EMBL/GenBank/DDBJ databases">
        <title>Gilvimarinus xylanilyticus HB14 isolated from Caulerpa lentillifera aquaculture base in Hainan, China.</title>
        <authorList>
            <person name="Zhang Y.-J."/>
        </authorList>
    </citation>
    <scope>NUCLEOTIDE SEQUENCE</scope>
    <source>
        <strain evidence="14">HB14</strain>
    </source>
</reference>
<dbReference type="InterPro" id="IPR050238">
    <property type="entry name" value="DNA_Rep/Repair_Clamp_Loader"/>
</dbReference>
<dbReference type="PRINTS" id="PR01217">
    <property type="entry name" value="PRICHEXTENSN"/>
</dbReference>
<evidence type="ECO:0000313" key="14">
    <source>
        <dbReference type="EMBL" id="MCP8899041.1"/>
    </source>
</evidence>
<feature type="domain" description="AAA+ ATPase" evidence="13">
    <location>
        <begin position="37"/>
        <end position="179"/>
    </location>
</feature>
<feature type="compositionally biased region" description="Low complexity" evidence="12">
    <location>
        <begin position="377"/>
        <end position="396"/>
    </location>
</feature>
<keyword evidence="6 11" id="KW-0547">Nucleotide-binding</keyword>
<dbReference type="Gene3D" id="3.40.50.300">
    <property type="entry name" value="P-loop containing nucleotide triphosphate hydrolases"/>
    <property type="match status" value="1"/>
</dbReference>
<sequence>MSYQVLARKWRPRTFRDLVGQEHVLRALVNALDHDRLHHAYLFTGTRGVGKTTIARILAKCLNCEVGVSSTPCGQCTACVEIAENRFVDLIEVDAASRTKVEDTRELLENVQYAPTRGRYKVYLIDEVHMLSTHSFNALLKTLEEPPPHVKFLLATTDPQRLPVTILSRCLQFNLKNMTPEMVTGHLKHVLETEMVPFEESALWQLGRAADGSMRDALSLTDQAIAFGSGKVSEAEVRAMLGTIDRSAVYDILRALVAGDGKAVLEAVAQMAEHAPDFAAALADLLSILHRIAIGQALPEAVDNSHGDRDQVLKLATELPPEDVQLFYQTGLLGRRDLPLAPDPRAGIEMVLLRMLAFRPQGVTDIPTRTLSADQGQAAKPTPAPQSAQASADVSAHPPAGAPQQSPVADTPSDANAAIAPASGAETQPASGADEPTAAQTAPQAAAQPEPAEVPVSETVPPQPAPTQSAPEDPPPWDEAPPNMGEPEEYAPAEPAPPEPGPAAALAQVLEQTAPAEPEPAPEPKAPVPAPAAKEPVAKVSLADTAPHTWPQIFLGLDVGGVVKNIAANCELIGREHNQLNFILDENNSSLFGDGQQQRLADALSDYFGEPVRALIQPGAVNTETPAQIATRKRSERLAQAVEAVKSDPIVQQLIEHFSAELNIESVQPVDS</sequence>
<dbReference type="SMART" id="SM00382">
    <property type="entry name" value="AAA"/>
    <property type="match status" value="1"/>
</dbReference>
<evidence type="ECO:0000313" key="15">
    <source>
        <dbReference type="Proteomes" id="UP001139319"/>
    </source>
</evidence>
<dbReference type="GO" id="GO:0003677">
    <property type="term" value="F:DNA binding"/>
    <property type="evidence" value="ECO:0007669"/>
    <property type="project" value="InterPro"/>
</dbReference>
<dbReference type="InterPro" id="IPR012763">
    <property type="entry name" value="DNA_pol_III_sug/sutau_N"/>
</dbReference>
<gene>
    <name evidence="11 14" type="primary">dnaX</name>
    <name evidence="14" type="ORF">M6D89_06985</name>
</gene>
<evidence type="ECO:0000256" key="4">
    <source>
        <dbReference type="ARBA" id="ARBA00022705"/>
    </source>
</evidence>
<dbReference type="SUPFAM" id="SSF52540">
    <property type="entry name" value="P-loop containing nucleoside triphosphate hydrolases"/>
    <property type="match status" value="1"/>
</dbReference>
<evidence type="ECO:0000256" key="3">
    <source>
        <dbReference type="ARBA" id="ARBA00022695"/>
    </source>
</evidence>
<proteinExistence type="inferred from homology"/>
<evidence type="ECO:0000256" key="12">
    <source>
        <dbReference type="SAM" id="MobiDB-lite"/>
    </source>
</evidence>
<accession>A0A9X2HYV7</accession>
<dbReference type="EMBL" id="JAMFTH010000001">
    <property type="protein sequence ID" value="MCP8899041.1"/>
    <property type="molecule type" value="Genomic_DNA"/>
</dbReference>
<dbReference type="Pfam" id="PF13177">
    <property type="entry name" value="DNA_pol3_delta2"/>
    <property type="match status" value="1"/>
</dbReference>
<keyword evidence="5" id="KW-0479">Metal-binding</keyword>
<keyword evidence="3 11" id="KW-0548">Nucleotidyltransferase</keyword>
<dbReference type="EC" id="2.7.7.7" evidence="11"/>
<feature type="compositionally biased region" description="Low complexity" evidence="12">
    <location>
        <begin position="435"/>
        <end position="456"/>
    </location>
</feature>
<keyword evidence="15" id="KW-1185">Reference proteome</keyword>
<dbReference type="InterPro" id="IPR022754">
    <property type="entry name" value="DNA_pol_III_gamma-3"/>
</dbReference>
<dbReference type="Pfam" id="PF12169">
    <property type="entry name" value="DNA_pol3_gamma3"/>
    <property type="match status" value="1"/>
</dbReference>
<dbReference type="FunFam" id="1.20.272.10:FF:000003">
    <property type="entry name" value="DNA polymerase III subunit gamma/tau"/>
    <property type="match status" value="1"/>
</dbReference>
<dbReference type="FunFam" id="1.10.8.60:FF:000013">
    <property type="entry name" value="DNA polymerase III subunit gamma/tau"/>
    <property type="match status" value="1"/>
</dbReference>
<evidence type="ECO:0000256" key="2">
    <source>
        <dbReference type="ARBA" id="ARBA00022679"/>
    </source>
</evidence>
<dbReference type="Proteomes" id="UP001139319">
    <property type="component" value="Unassembled WGS sequence"/>
</dbReference>
<dbReference type="Pfam" id="PF22608">
    <property type="entry name" value="DNAX_ATPase_lid"/>
    <property type="match status" value="1"/>
</dbReference>
<name>A0A9X2HYV7_9GAMM</name>
<dbReference type="InterPro" id="IPR045085">
    <property type="entry name" value="HLD_clamp_pol_III_gamma_tau"/>
</dbReference>
<dbReference type="SUPFAM" id="SSF48019">
    <property type="entry name" value="post-AAA+ oligomerization domain-like"/>
    <property type="match status" value="1"/>
</dbReference>
<keyword evidence="9 11" id="KW-0239">DNA-directed DNA polymerase</keyword>
<dbReference type="Gene3D" id="1.20.272.10">
    <property type="match status" value="1"/>
</dbReference>
<evidence type="ECO:0000256" key="8">
    <source>
        <dbReference type="ARBA" id="ARBA00022840"/>
    </source>
</evidence>
<keyword evidence="4 11" id="KW-0235">DNA replication</keyword>
<dbReference type="CDD" id="cd18137">
    <property type="entry name" value="HLD_clamp_pol_III_gamma_tau"/>
    <property type="match status" value="1"/>
</dbReference>
<evidence type="ECO:0000256" key="1">
    <source>
        <dbReference type="ARBA" id="ARBA00006360"/>
    </source>
</evidence>
<comment type="subunit">
    <text evidence="11">DNA polymerase III contains a core (composed of alpha, epsilon and theta chains) that associates with a tau subunit. This core dimerizes to form the POLIII' complex. PolIII' associates with the gamma complex (composed of gamma, delta, delta', psi and chi chains) and with the beta chain to form the complete DNA polymerase III complex.</text>
</comment>
<reference evidence="14" key="1">
    <citation type="submission" date="2022-05" db="EMBL/GenBank/DDBJ databases">
        <authorList>
            <person name="Sun H.-N."/>
        </authorList>
    </citation>
    <scope>NUCLEOTIDE SEQUENCE</scope>
    <source>
        <strain evidence="14">HB14</strain>
    </source>
</reference>
<dbReference type="GO" id="GO:0003887">
    <property type="term" value="F:DNA-directed DNA polymerase activity"/>
    <property type="evidence" value="ECO:0007669"/>
    <property type="project" value="UniProtKB-KW"/>
</dbReference>
<dbReference type="FunFam" id="3.40.50.300:FF:000014">
    <property type="entry name" value="DNA polymerase III subunit gamma/tau"/>
    <property type="match status" value="1"/>
</dbReference>
<feature type="region of interest" description="Disordered" evidence="12">
    <location>
        <begin position="373"/>
        <end position="533"/>
    </location>
</feature>